<dbReference type="PIRSF" id="PIRSF001359">
    <property type="entry name" value="F_bP_aldolase_II"/>
    <property type="match status" value="1"/>
</dbReference>
<keyword evidence="3" id="KW-0479">Metal-binding</keyword>
<dbReference type="Proteomes" id="UP000647416">
    <property type="component" value="Unassembled WGS sequence"/>
</dbReference>
<dbReference type="SUPFAM" id="SSF51569">
    <property type="entry name" value="Aldolase"/>
    <property type="match status" value="1"/>
</dbReference>
<dbReference type="GO" id="GO:0009025">
    <property type="term" value="F:tagatose-bisphosphate aldolase activity"/>
    <property type="evidence" value="ECO:0007669"/>
    <property type="project" value="TreeGrafter"/>
</dbReference>
<evidence type="ECO:0000313" key="4">
    <source>
        <dbReference type="EMBL" id="MBC8596183.1"/>
    </source>
</evidence>
<dbReference type="AlphaFoldDB" id="A0A926F8G4"/>
<feature type="binding site" evidence="3">
    <location>
        <position position="133"/>
    </location>
    <ligand>
        <name>Zn(2+)</name>
        <dbReference type="ChEBI" id="CHEBI:29105"/>
        <label>2</label>
    </ligand>
</feature>
<dbReference type="PANTHER" id="PTHR30304:SF0">
    <property type="entry name" value="D-TAGATOSE-1,6-BISPHOSPHATE ALDOLASE SUBUNIT GATY-RELATED"/>
    <property type="match status" value="1"/>
</dbReference>
<comment type="cofactor">
    <cofactor evidence="3">
        <name>Zn(2+)</name>
        <dbReference type="ChEBI" id="CHEBI:29105"/>
    </cofactor>
    <text evidence="3">Binds 2 Zn(2+) ions per subunit. One is catalytic and the other provides a structural contribution.</text>
</comment>
<dbReference type="CDD" id="cd00947">
    <property type="entry name" value="TBP_aldolase_IIB"/>
    <property type="match status" value="1"/>
</dbReference>
<keyword evidence="5" id="KW-1185">Reference proteome</keyword>
<feature type="binding site" evidence="3">
    <location>
        <position position="202"/>
    </location>
    <ligand>
        <name>Zn(2+)</name>
        <dbReference type="ChEBI" id="CHEBI:29105"/>
        <label>1</label>
        <note>catalytic</note>
    </ligand>
</feature>
<feature type="binding site" evidence="3">
    <location>
        <position position="82"/>
    </location>
    <ligand>
        <name>Zn(2+)</name>
        <dbReference type="ChEBI" id="CHEBI:29105"/>
        <label>1</label>
        <note>catalytic</note>
    </ligand>
</feature>
<dbReference type="GO" id="GO:0008270">
    <property type="term" value="F:zinc ion binding"/>
    <property type="evidence" value="ECO:0007669"/>
    <property type="project" value="InterPro"/>
</dbReference>
<reference evidence="4" key="1">
    <citation type="submission" date="2020-08" db="EMBL/GenBank/DDBJ databases">
        <title>Genome public.</title>
        <authorList>
            <person name="Liu C."/>
            <person name="Sun Q."/>
        </authorList>
    </citation>
    <scope>NUCLEOTIDE SEQUENCE</scope>
    <source>
        <strain evidence="4">NSJ-50</strain>
    </source>
</reference>
<dbReference type="EMBL" id="JACRTE010000004">
    <property type="protein sequence ID" value="MBC8596183.1"/>
    <property type="molecule type" value="Genomic_DNA"/>
</dbReference>
<feature type="binding site" evidence="2">
    <location>
        <begin position="224"/>
        <end position="227"/>
    </location>
    <ligand>
        <name>dihydroxyacetone phosphate</name>
        <dbReference type="ChEBI" id="CHEBI:57642"/>
    </ligand>
</feature>
<keyword evidence="3" id="KW-0862">Zinc</keyword>
<feature type="binding site" evidence="3">
    <location>
        <position position="174"/>
    </location>
    <ligand>
        <name>Zn(2+)</name>
        <dbReference type="ChEBI" id="CHEBI:29105"/>
        <label>1</label>
        <note>catalytic</note>
    </ligand>
</feature>
<dbReference type="RefSeq" id="WP_178347400.1">
    <property type="nucleotide sequence ID" value="NZ_JACRTE010000004.1"/>
</dbReference>
<sequence>MLVNLKEILDIAKGKGFAIPAFNVYNMETVMGVIDAAKKAKAPVIIQSYSRLFSNEEAFYLAPIVLKAAQEADVPVCFHLDHGAGEKEVTRALRYGCTGVMIDASMQSFEENIATTKKIKEMCAAVNVPIEGELGHIGSTKDGITTEYTKVDEAVKYVKETGVCALAIMVGTAHGHYKQAPKLAIDRIKEIADATDVALVLHGGSGVGDDQIKEAIKAGITKINFGTDVCCSFLNTVFDTSRDLIAIDLFMKDAIKAVSAFATEKIKLLGAENKA</sequence>
<gene>
    <name evidence="4" type="ORF">H8706_04775</name>
</gene>
<evidence type="ECO:0000256" key="2">
    <source>
        <dbReference type="PIRSR" id="PIRSR001359-2"/>
    </source>
</evidence>
<protein>
    <submittedName>
        <fullName evidence="4">Class II fructose-bisphosphate aldolase</fullName>
    </submittedName>
</protein>
<feature type="binding site" evidence="2">
    <location>
        <position position="175"/>
    </location>
    <ligand>
        <name>dihydroxyacetone phosphate</name>
        <dbReference type="ChEBI" id="CHEBI:57642"/>
    </ligand>
</feature>
<feature type="active site" description="Proton donor" evidence="1">
    <location>
        <position position="81"/>
    </location>
</feature>
<dbReference type="InterPro" id="IPR000771">
    <property type="entry name" value="FBA_II"/>
</dbReference>
<dbReference type="PANTHER" id="PTHR30304">
    <property type="entry name" value="D-TAGATOSE-1,6-BISPHOSPHATE ALDOLASE"/>
    <property type="match status" value="1"/>
</dbReference>
<dbReference type="GO" id="GO:0005975">
    <property type="term" value="P:carbohydrate metabolic process"/>
    <property type="evidence" value="ECO:0007669"/>
    <property type="project" value="InterPro"/>
</dbReference>
<feature type="binding site" evidence="2">
    <location>
        <begin position="203"/>
        <end position="205"/>
    </location>
    <ligand>
        <name>dihydroxyacetone phosphate</name>
        <dbReference type="ChEBI" id="CHEBI:57642"/>
    </ligand>
</feature>
<dbReference type="Gene3D" id="3.20.20.70">
    <property type="entry name" value="Aldolase class I"/>
    <property type="match status" value="1"/>
</dbReference>
<accession>A0A926F8G4</accession>
<proteinExistence type="predicted"/>
<name>A0A926F8G4_9FIRM</name>
<organism evidence="4 5">
    <name type="scientific">Qingrenia yutianensis</name>
    <dbReference type="NCBI Taxonomy" id="2763676"/>
    <lineage>
        <taxon>Bacteria</taxon>
        <taxon>Bacillati</taxon>
        <taxon>Bacillota</taxon>
        <taxon>Clostridia</taxon>
        <taxon>Eubacteriales</taxon>
        <taxon>Oscillospiraceae</taxon>
        <taxon>Qingrenia</taxon>
    </lineage>
</organism>
<evidence type="ECO:0000256" key="1">
    <source>
        <dbReference type="PIRSR" id="PIRSR001359-1"/>
    </source>
</evidence>
<evidence type="ECO:0000313" key="5">
    <source>
        <dbReference type="Proteomes" id="UP000647416"/>
    </source>
</evidence>
<dbReference type="InterPro" id="IPR013785">
    <property type="entry name" value="Aldolase_TIM"/>
</dbReference>
<comment type="caution">
    <text evidence="4">The sequence shown here is derived from an EMBL/GenBank/DDBJ whole genome shotgun (WGS) entry which is preliminary data.</text>
</comment>
<feature type="binding site" evidence="3">
    <location>
        <position position="103"/>
    </location>
    <ligand>
        <name>Zn(2+)</name>
        <dbReference type="ChEBI" id="CHEBI:29105"/>
        <label>2</label>
    </ligand>
</feature>
<dbReference type="NCBIfam" id="TIGR00167">
    <property type="entry name" value="cbbA"/>
    <property type="match status" value="1"/>
</dbReference>
<evidence type="ECO:0000256" key="3">
    <source>
        <dbReference type="PIRSR" id="PIRSR001359-3"/>
    </source>
</evidence>
<dbReference type="InterPro" id="IPR050246">
    <property type="entry name" value="Class_II_FBP_aldolase"/>
</dbReference>
<dbReference type="Pfam" id="PF01116">
    <property type="entry name" value="F_bP_aldolase"/>
    <property type="match status" value="1"/>
</dbReference>
<dbReference type="GO" id="GO:0005829">
    <property type="term" value="C:cytosol"/>
    <property type="evidence" value="ECO:0007669"/>
    <property type="project" value="TreeGrafter"/>
</dbReference>